<gene>
    <name evidence="2" type="ORF">BCAMP_05344</name>
</gene>
<name>W7CLI1_9LIST</name>
<dbReference type="SMART" id="SM00850">
    <property type="entry name" value="LytTR"/>
    <property type="match status" value="1"/>
</dbReference>
<dbReference type="Gene3D" id="2.40.50.1020">
    <property type="entry name" value="LytTr DNA-binding domain"/>
    <property type="match status" value="1"/>
</dbReference>
<accession>W7CLI1</accession>
<dbReference type="GO" id="GO:0000156">
    <property type="term" value="F:phosphorelay response regulator activity"/>
    <property type="evidence" value="ECO:0007669"/>
    <property type="project" value="InterPro"/>
</dbReference>
<dbReference type="GO" id="GO:0003677">
    <property type="term" value="F:DNA binding"/>
    <property type="evidence" value="ECO:0007669"/>
    <property type="project" value="InterPro"/>
</dbReference>
<dbReference type="PANTHER" id="PTHR37299">
    <property type="entry name" value="TRANSCRIPTIONAL REGULATOR-RELATED"/>
    <property type="match status" value="1"/>
</dbReference>
<feature type="domain" description="HTH LytTR-type" evidence="1">
    <location>
        <begin position="128"/>
        <end position="230"/>
    </location>
</feature>
<dbReference type="InterPro" id="IPR046947">
    <property type="entry name" value="LytR-like"/>
</dbReference>
<evidence type="ECO:0000313" key="2">
    <source>
        <dbReference type="EMBL" id="EUJ40354.1"/>
    </source>
</evidence>
<dbReference type="PANTHER" id="PTHR37299:SF1">
    <property type="entry name" value="STAGE 0 SPORULATION PROTEIN A HOMOLOG"/>
    <property type="match status" value="1"/>
</dbReference>
<reference evidence="2 3" key="1">
    <citation type="submission" date="2012-12" db="EMBL/GenBank/DDBJ databases">
        <title>Novel taxa of Listeriaceae from agricultural environments in the United States.</title>
        <authorList>
            <person name="den Bakker H.C."/>
            <person name="Allred A."/>
            <person name="Warchocki S."/>
            <person name="Wright E.M."/>
            <person name="Burrell A."/>
            <person name="Nightingale K.K."/>
            <person name="Kephart D."/>
            <person name="Wiedmann M."/>
        </authorList>
    </citation>
    <scope>NUCLEOTIDE SEQUENCE [LARGE SCALE GENOMIC DNA]</scope>
    <source>
        <strain evidence="2 3">FSL F6-1037</strain>
    </source>
</reference>
<dbReference type="AlphaFoldDB" id="W7CLI1"/>
<dbReference type="Proteomes" id="UP000019243">
    <property type="component" value="Unassembled WGS sequence"/>
</dbReference>
<comment type="caution">
    <text evidence="2">The sequence shown here is derived from an EMBL/GenBank/DDBJ whole genome shotgun (WGS) entry which is preliminary data.</text>
</comment>
<protein>
    <submittedName>
        <fullName evidence="2">Two-component response regulator</fullName>
    </submittedName>
</protein>
<evidence type="ECO:0000259" key="1">
    <source>
        <dbReference type="PROSITE" id="PS50930"/>
    </source>
</evidence>
<dbReference type="STRING" id="1265861.BCAMP_05344"/>
<evidence type="ECO:0000313" key="3">
    <source>
        <dbReference type="Proteomes" id="UP000019243"/>
    </source>
</evidence>
<dbReference type="PROSITE" id="PS50930">
    <property type="entry name" value="HTH_LYTTR"/>
    <property type="match status" value="1"/>
</dbReference>
<dbReference type="EMBL" id="AODH01000019">
    <property type="protein sequence ID" value="EUJ40354.1"/>
    <property type="molecule type" value="Genomic_DNA"/>
</dbReference>
<keyword evidence="3" id="KW-1185">Reference proteome</keyword>
<dbReference type="InterPro" id="IPR007492">
    <property type="entry name" value="LytTR_DNA-bd_dom"/>
</dbReference>
<dbReference type="Pfam" id="PF04397">
    <property type="entry name" value="LytTR"/>
    <property type="match status" value="1"/>
</dbReference>
<proteinExistence type="predicted"/>
<organism evidence="2 3">
    <name type="scientific">Brochothrix campestris FSL F6-1037</name>
    <dbReference type="NCBI Taxonomy" id="1265861"/>
    <lineage>
        <taxon>Bacteria</taxon>
        <taxon>Bacillati</taxon>
        <taxon>Bacillota</taxon>
        <taxon>Bacilli</taxon>
        <taxon>Bacillales</taxon>
        <taxon>Listeriaceae</taxon>
        <taxon>Brochothrix</taxon>
    </lineage>
</organism>
<sequence>MFYVYCQLENERLNKIINRQIIQWFYSIDHQEVKISKFPNAFCYGDTVIQFIDEHHSEQLAISLARCYTVYVYEKEREILALLQNSHEIYTIIDEKENEQVIKSTVALVVEKLLCQYVLVGDFNRRKLAIKQANHVYLVDFNDIFYFEHVMHLRKIKVVCRQRNYLYRTSLAAVSDKLPSSFFRCHHGVIVNLKQIMSVNRQEQQIYFPQNKKVHTSVRGYYRLMKRLKEEP</sequence>